<dbReference type="AlphaFoldDB" id="A0A9Q3EVG7"/>
<gene>
    <name evidence="2" type="ORF">O181_067699</name>
</gene>
<proteinExistence type="predicted"/>
<evidence type="ECO:0000256" key="1">
    <source>
        <dbReference type="SAM" id="MobiDB-lite"/>
    </source>
</evidence>
<evidence type="ECO:0000313" key="2">
    <source>
        <dbReference type="EMBL" id="MBW0527984.1"/>
    </source>
</evidence>
<protein>
    <submittedName>
        <fullName evidence="2">Uncharacterized protein</fullName>
    </submittedName>
</protein>
<reference evidence="2" key="1">
    <citation type="submission" date="2021-03" db="EMBL/GenBank/DDBJ databases">
        <title>Draft genome sequence of rust myrtle Austropuccinia psidii MF-1, a brazilian biotype.</title>
        <authorList>
            <person name="Quecine M.C."/>
            <person name="Pachon D.M.R."/>
            <person name="Bonatelli M.L."/>
            <person name="Correr F.H."/>
            <person name="Franceschini L.M."/>
            <person name="Leite T.F."/>
            <person name="Margarido G.R.A."/>
            <person name="Almeida C.A."/>
            <person name="Ferrarezi J.A."/>
            <person name="Labate C.A."/>
        </authorList>
    </citation>
    <scope>NUCLEOTIDE SEQUENCE</scope>
    <source>
        <strain evidence="2">MF-1</strain>
    </source>
</reference>
<name>A0A9Q3EVG7_9BASI</name>
<accession>A0A9Q3EVG7</accession>
<dbReference type="EMBL" id="AVOT02033980">
    <property type="protein sequence ID" value="MBW0527984.1"/>
    <property type="molecule type" value="Genomic_DNA"/>
</dbReference>
<comment type="caution">
    <text evidence="2">The sequence shown here is derived from an EMBL/GenBank/DDBJ whole genome shotgun (WGS) entry which is preliminary data.</text>
</comment>
<sequence length="164" mass="18463">MMGEFTQNTKEVVGTPHSNPVIQQNIQEIVASGLALQSNMYQEKKCQLELQIEQLKTSHTKEKPRVKLMAQPPQAPPQTLCSHIQAKKGESCKKKTETHVSKRANYVAKGKKLSCSQRASTKPLLSFSKNQPRASLPKSIPKAILSTPKDKKKNYQIFHRTLKE</sequence>
<evidence type="ECO:0000313" key="3">
    <source>
        <dbReference type="Proteomes" id="UP000765509"/>
    </source>
</evidence>
<dbReference type="Proteomes" id="UP000765509">
    <property type="component" value="Unassembled WGS sequence"/>
</dbReference>
<keyword evidence="3" id="KW-1185">Reference proteome</keyword>
<organism evidence="2 3">
    <name type="scientific">Austropuccinia psidii MF-1</name>
    <dbReference type="NCBI Taxonomy" id="1389203"/>
    <lineage>
        <taxon>Eukaryota</taxon>
        <taxon>Fungi</taxon>
        <taxon>Dikarya</taxon>
        <taxon>Basidiomycota</taxon>
        <taxon>Pucciniomycotina</taxon>
        <taxon>Pucciniomycetes</taxon>
        <taxon>Pucciniales</taxon>
        <taxon>Sphaerophragmiaceae</taxon>
        <taxon>Austropuccinia</taxon>
    </lineage>
</organism>
<feature type="region of interest" description="Disordered" evidence="1">
    <location>
        <begin position="119"/>
        <end position="141"/>
    </location>
</feature>